<protein>
    <submittedName>
        <fullName evidence="2">Transglutaminase domain-containing protein</fullName>
    </submittedName>
</protein>
<reference evidence="2 3" key="1">
    <citation type="submission" date="2018-06" db="EMBL/GenBank/DDBJ databases">
        <authorList>
            <consortium name="Pathogen Informatics"/>
            <person name="Doyle S."/>
        </authorList>
    </citation>
    <scope>NUCLEOTIDE SEQUENCE [LARGE SCALE GENOMIC DNA]</scope>
    <source>
        <strain evidence="2 3">NCTC7807</strain>
    </source>
</reference>
<accession>A0A380P6M3</accession>
<evidence type="ECO:0000259" key="1">
    <source>
        <dbReference type="Pfam" id="PF01841"/>
    </source>
</evidence>
<dbReference type="PANTHER" id="PTHR33490">
    <property type="entry name" value="BLR5614 PROTEIN-RELATED"/>
    <property type="match status" value="1"/>
</dbReference>
<name>A0A380P6M3_STRGR</name>
<dbReference type="InterPro" id="IPR002931">
    <property type="entry name" value="Transglutaminase-like"/>
</dbReference>
<dbReference type="Proteomes" id="UP000254150">
    <property type="component" value="Unassembled WGS sequence"/>
</dbReference>
<dbReference type="AlphaFoldDB" id="A0A380P6M3"/>
<dbReference type="Pfam" id="PF01841">
    <property type="entry name" value="Transglut_core"/>
    <property type="match status" value="1"/>
</dbReference>
<sequence length="209" mass="22448">MFSGMSSSTAHPWTSPDHLRADEVVDHHHPAVRDLAATLGADRLPSHEYAEAAFTYVRDRIPHSDDVGDPRVTWRASDVLTRSTGICHAKAHALAALLRAAGVPAGLCYQRLRRTDEDPSTVVHGLIAVALPGGDGWHRQDPRGGEPGRAARFSLAAEHLAWPVRPELGEADLPGVHAAAHPRVLTALRSARHREELGALLPADLTGTS</sequence>
<dbReference type="Gene3D" id="3.10.620.30">
    <property type="match status" value="1"/>
</dbReference>
<dbReference type="InterPro" id="IPR038765">
    <property type="entry name" value="Papain-like_cys_pep_sf"/>
</dbReference>
<gene>
    <name evidence="2" type="ORF">NCTC7807_04545</name>
</gene>
<feature type="domain" description="Transglutaminase-like" evidence="1">
    <location>
        <begin position="36"/>
        <end position="142"/>
    </location>
</feature>
<dbReference type="SUPFAM" id="SSF54001">
    <property type="entry name" value="Cysteine proteinases"/>
    <property type="match status" value="1"/>
</dbReference>
<evidence type="ECO:0000313" key="2">
    <source>
        <dbReference type="EMBL" id="SUP60474.1"/>
    </source>
</evidence>
<organism evidence="2 3">
    <name type="scientific">Streptomyces griseus</name>
    <dbReference type="NCBI Taxonomy" id="1911"/>
    <lineage>
        <taxon>Bacteria</taxon>
        <taxon>Bacillati</taxon>
        <taxon>Actinomycetota</taxon>
        <taxon>Actinomycetes</taxon>
        <taxon>Kitasatosporales</taxon>
        <taxon>Streptomycetaceae</taxon>
        <taxon>Streptomyces</taxon>
    </lineage>
</organism>
<proteinExistence type="predicted"/>
<dbReference type="EMBL" id="UHID01000007">
    <property type="protein sequence ID" value="SUP60474.1"/>
    <property type="molecule type" value="Genomic_DNA"/>
</dbReference>
<evidence type="ECO:0000313" key="3">
    <source>
        <dbReference type="Proteomes" id="UP000254150"/>
    </source>
</evidence>
<dbReference type="PANTHER" id="PTHR33490:SF3">
    <property type="entry name" value="CONSERVED INTEGRAL MEMBRANE PROTEIN"/>
    <property type="match status" value="1"/>
</dbReference>